<dbReference type="InterPro" id="IPR002508">
    <property type="entry name" value="MurNAc-LAA_cat"/>
</dbReference>
<dbReference type="AlphaFoldDB" id="A0A327KCV9"/>
<dbReference type="SMART" id="SM00646">
    <property type="entry name" value="Ami_3"/>
    <property type="match status" value="1"/>
</dbReference>
<evidence type="ECO:0000256" key="4">
    <source>
        <dbReference type="SAM" id="SignalP"/>
    </source>
</evidence>
<dbReference type="GO" id="GO:0009253">
    <property type="term" value="P:peptidoglycan catabolic process"/>
    <property type="evidence" value="ECO:0007669"/>
    <property type="project" value="InterPro"/>
</dbReference>
<feature type="signal peptide" evidence="4">
    <location>
        <begin position="1"/>
        <end position="24"/>
    </location>
</feature>
<dbReference type="Pfam" id="PF01520">
    <property type="entry name" value="Amidase_3"/>
    <property type="match status" value="1"/>
</dbReference>
<dbReference type="EC" id="3.5.1.28" evidence="2"/>
<dbReference type="EMBL" id="NPEU01000238">
    <property type="protein sequence ID" value="RAI35954.1"/>
    <property type="molecule type" value="Genomic_DNA"/>
</dbReference>
<organism evidence="6 7">
    <name type="scientific">Rhodoplanes elegans</name>
    <dbReference type="NCBI Taxonomy" id="29408"/>
    <lineage>
        <taxon>Bacteria</taxon>
        <taxon>Pseudomonadati</taxon>
        <taxon>Pseudomonadota</taxon>
        <taxon>Alphaproteobacteria</taxon>
        <taxon>Hyphomicrobiales</taxon>
        <taxon>Nitrobacteraceae</taxon>
        <taxon>Rhodoplanes</taxon>
    </lineage>
</organism>
<comment type="catalytic activity">
    <reaction evidence="1">
        <text>Hydrolyzes the link between N-acetylmuramoyl residues and L-amino acid residues in certain cell-wall glycopeptides.</text>
        <dbReference type="EC" id="3.5.1.28"/>
    </reaction>
</comment>
<feature type="domain" description="MurNAc-LAA" evidence="5">
    <location>
        <begin position="101"/>
        <end position="249"/>
    </location>
</feature>
<evidence type="ECO:0000256" key="2">
    <source>
        <dbReference type="ARBA" id="ARBA00011901"/>
    </source>
</evidence>
<evidence type="ECO:0000259" key="5">
    <source>
        <dbReference type="SMART" id="SM00646"/>
    </source>
</evidence>
<evidence type="ECO:0000256" key="1">
    <source>
        <dbReference type="ARBA" id="ARBA00001561"/>
    </source>
</evidence>
<evidence type="ECO:0000313" key="6">
    <source>
        <dbReference type="EMBL" id="RAI35954.1"/>
    </source>
</evidence>
<keyword evidence="4" id="KW-0732">Signal</keyword>
<dbReference type="GO" id="GO:0030288">
    <property type="term" value="C:outer membrane-bounded periplasmic space"/>
    <property type="evidence" value="ECO:0007669"/>
    <property type="project" value="TreeGrafter"/>
</dbReference>
<dbReference type="InterPro" id="IPR050695">
    <property type="entry name" value="N-acetylmuramoyl_amidase_3"/>
</dbReference>
<reference evidence="6 7" key="1">
    <citation type="submission" date="2017-07" db="EMBL/GenBank/DDBJ databases">
        <title>Draft Genome Sequences of Select Purple Nonsulfur Bacteria.</title>
        <authorList>
            <person name="Lasarre B."/>
            <person name="Mckinlay J.B."/>
        </authorList>
    </citation>
    <scope>NUCLEOTIDE SEQUENCE [LARGE SCALE GENOMIC DNA]</scope>
    <source>
        <strain evidence="6 7">DSM 11907</strain>
    </source>
</reference>
<comment type="caution">
    <text evidence="6">The sequence shown here is derived from an EMBL/GenBank/DDBJ whole genome shotgun (WGS) entry which is preliminary data.</text>
</comment>
<keyword evidence="7" id="KW-1185">Reference proteome</keyword>
<dbReference type="RefSeq" id="WP_111358579.1">
    <property type="nucleotide sequence ID" value="NZ_NPEU01000238.1"/>
</dbReference>
<dbReference type="Gene3D" id="3.40.630.40">
    <property type="entry name" value="Zn-dependent exopeptidases"/>
    <property type="match status" value="1"/>
</dbReference>
<dbReference type="GO" id="GO:0008745">
    <property type="term" value="F:N-acetylmuramoyl-L-alanine amidase activity"/>
    <property type="evidence" value="ECO:0007669"/>
    <property type="project" value="UniProtKB-EC"/>
</dbReference>
<gene>
    <name evidence="6" type="ORF">CH338_18370</name>
</gene>
<keyword evidence="3" id="KW-0378">Hydrolase</keyword>
<dbReference type="CDD" id="cd02696">
    <property type="entry name" value="MurNAc-LAA"/>
    <property type="match status" value="1"/>
</dbReference>
<dbReference type="PANTHER" id="PTHR30404">
    <property type="entry name" value="N-ACETYLMURAMOYL-L-ALANINE AMIDASE"/>
    <property type="match status" value="1"/>
</dbReference>
<sequence>MGSGARAVVIAAMFFAGAAGIARAAGAARAAECRPEHFRVMLDVGHTVDQPGATSARGVSEHTFNLRLAKRIEERLRDGGFVRTTRVVVRGGGRKQLLARTKIANASPPDLFLSIHHDDVQPHFYGQWAFDGKTRNYSDRFAGWSIFVSQQNPRYDASLAFAKSLGAALVAKGLPFTMHHAEPIPGEGRAVLDGERGVFRYDGLVVLKGNAAPAVLFEAGVIVNRTEELALAGRERQDLIAGAVLTAVQEFCQAQAKR</sequence>
<dbReference type="PANTHER" id="PTHR30404:SF0">
    <property type="entry name" value="N-ACETYLMURAMOYL-L-ALANINE AMIDASE AMIC"/>
    <property type="match status" value="1"/>
</dbReference>
<evidence type="ECO:0000313" key="7">
    <source>
        <dbReference type="Proteomes" id="UP000248863"/>
    </source>
</evidence>
<feature type="chain" id="PRO_5016253647" description="N-acetylmuramoyl-L-alanine amidase" evidence="4">
    <location>
        <begin position="25"/>
        <end position="258"/>
    </location>
</feature>
<protein>
    <recommendedName>
        <fullName evidence="2">N-acetylmuramoyl-L-alanine amidase</fullName>
        <ecNumber evidence="2">3.5.1.28</ecNumber>
    </recommendedName>
</protein>
<name>A0A327KCV9_9BRAD</name>
<evidence type="ECO:0000256" key="3">
    <source>
        <dbReference type="ARBA" id="ARBA00022801"/>
    </source>
</evidence>
<dbReference type="OrthoDB" id="5451849at2"/>
<dbReference type="Proteomes" id="UP000248863">
    <property type="component" value="Unassembled WGS sequence"/>
</dbReference>
<accession>A0A327KCV9</accession>
<dbReference type="SUPFAM" id="SSF53187">
    <property type="entry name" value="Zn-dependent exopeptidases"/>
    <property type="match status" value="1"/>
</dbReference>
<proteinExistence type="predicted"/>